<keyword evidence="1" id="KW-0732">Signal</keyword>
<feature type="chain" id="PRO_5021936382" description="Outer membrane protein beta-barrel domain-containing protein" evidence="1">
    <location>
        <begin position="34"/>
        <end position="200"/>
    </location>
</feature>
<evidence type="ECO:0008006" key="4">
    <source>
        <dbReference type="Google" id="ProtNLM"/>
    </source>
</evidence>
<gene>
    <name evidence="2" type="ORF">E6K74_10965</name>
</gene>
<protein>
    <recommendedName>
        <fullName evidence="4">Outer membrane protein beta-barrel domain-containing protein</fullName>
    </recommendedName>
</protein>
<accession>A0A538SNJ0</accession>
<dbReference type="AlphaFoldDB" id="A0A538SNJ0"/>
<feature type="signal peptide" evidence="1">
    <location>
        <begin position="1"/>
        <end position="33"/>
    </location>
</feature>
<sequence>MKSAPRPISPCGPAAAPIALILAALAAPTCAHAGAWTQDPGSLYARLTYAGITSGTRFDAVGERVGLEPRFTFGAPDGATEYRGREARVYVEYGLIERFTTYGSVTWKRVVTDEPVVKSTNSGFGDLILGGRYRVLRGRVPLSLASELKIPTGYSRESTPSLGAGDLAHTLRGLVGASWGWLYTTADAGWTADRGSAFRS</sequence>
<evidence type="ECO:0000256" key="1">
    <source>
        <dbReference type="SAM" id="SignalP"/>
    </source>
</evidence>
<organism evidence="2 3">
    <name type="scientific">Eiseniibacteriota bacterium</name>
    <dbReference type="NCBI Taxonomy" id="2212470"/>
    <lineage>
        <taxon>Bacteria</taxon>
        <taxon>Candidatus Eiseniibacteriota</taxon>
    </lineage>
</organism>
<dbReference type="EMBL" id="VBOU01000092">
    <property type="protein sequence ID" value="TMQ52944.1"/>
    <property type="molecule type" value="Genomic_DNA"/>
</dbReference>
<evidence type="ECO:0000313" key="2">
    <source>
        <dbReference type="EMBL" id="TMQ52944.1"/>
    </source>
</evidence>
<comment type="caution">
    <text evidence="2">The sequence shown here is derived from an EMBL/GenBank/DDBJ whole genome shotgun (WGS) entry which is preliminary data.</text>
</comment>
<reference evidence="2 3" key="1">
    <citation type="journal article" date="2019" name="Nat. Microbiol.">
        <title>Mediterranean grassland soil C-N compound turnover is dependent on rainfall and depth, and is mediated by genomically divergent microorganisms.</title>
        <authorList>
            <person name="Diamond S."/>
            <person name="Andeer P.F."/>
            <person name="Li Z."/>
            <person name="Crits-Christoph A."/>
            <person name="Burstein D."/>
            <person name="Anantharaman K."/>
            <person name="Lane K.R."/>
            <person name="Thomas B.C."/>
            <person name="Pan C."/>
            <person name="Northen T.R."/>
            <person name="Banfield J.F."/>
        </authorList>
    </citation>
    <scope>NUCLEOTIDE SEQUENCE [LARGE SCALE GENOMIC DNA]</scope>
    <source>
        <strain evidence="2">WS_4</strain>
    </source>
</reference>
<name>A0A538SNJ0_UNCEI</name>
<evidence type="ECO:0000313" key="3">
    <source>
        <dbReference type="Proteomes" id="UP000319829"/>
    </source>
</evidence>
<proteinExistence type="predicted"/>
<dbReference type="Proteomes" id="UP000319829">
    <property type="component" value="Unassembled WGS sequence"/>
</dbReference>